<dbReference type="AlphaFoldDB" id="A0A7I4Y3D5"/>
<feature type="region of interest" description="Disordered" evidence="1">
    <location>
        <begin position="51"/>
        <end position="78"/>
    </location>
</feature>
<proteinExistence type="predicted"/>
<dbReference type="Proteomes" id="UP000025227">
    <property type="component" value="Unplaced"/>
</dbReference>
<evidence type="ECO:0000313" key="3">
    <source>
        <dbReference type="WBParaSite" id="HCON_00049810-00001"/>
    </source>
</evidence>
<sequence length="113" mass="13097">MKILLRSPTGVRSFFYPAAAIRFYSAGNDYSLQLRVDQVLESFEIDIIRTDRQTERQTDKHRQTERQTNRQTDRHRYTEASSLRIVTSVSTPGILSLILGQKGICMYMPKLVD</sequence>
<keyword evidence="2" id="KW-1185">Reference proteome</keyword>
<accession>A0A7I4Y3D5</accession>
<evidence type="ECO:0000256" key="1">
    <source>
        <dbReference type="SAM" id="MobiDB-lite"/>
    </source>
</evidence>
<name>A0A7I4Y3D5_HAECO</name>
<organism evidence="2 3">
    <name type="scientific">Haemonchus contortus</name>
    <name type="common">Barber pole worm</name>
    <dbReference type="NCBI Taxonomy" id="6289"/>
    <lineage>
        <taxon>Eukaryota</taxon>
        <taxon>Metazoa</taxon>
        <taxon>Ecdysozoa</taxon>
        <taxon>Nematoda</taxon>
        <taxon>Chromadorea</taxon>
        <taxon>Rhabditida</taxon>
        <taxon>Rhabditina</taxon>
        <taxon>Rhabditomorpha</taxon>
        <taxon>Strongyloidea</taxon>
        <taxon>Trichostrongylidae</taxon>
        <taxon>Haemonchus</taxon>
    </lineage>
</organism>
<dbReference type="WBParaSite" id="HCON_00049810-00001">
    <property type="protein sequence ID" value="HCON_00049810-00001"/>
    <property type="gene ID" value="HCON_00049810"/>
</dbReference>
<evidence type="ECO:0000313" key="2">
    <source>
        <dbReference type="Proteomes" id="UP000025227"/>
    </source>
</evidence>
<protein>
    <submittedName>
        <fullName evidence="3">Glyco_hydro_38C domain-containing protein</fullName>
    </submittedName>
</protein>
<reference evidence="3" key="1">
    <citation type="submission" date="2020-12" db="UniProtKB">
        <authorList>
            <consortium name="WormBaseParasite"/>
        </authorList>
    </citation>
    <scope>IDENTIFICATION</scope>
    <source>
        <strain evidence="3">MHco3</strain>
    </source>
</reference>